<keyword evidence="7 8" id="KW-0131">Cell cycle</keyword>
<evidence type="ECO:0000313" key="10">
    <source>
        <dbReference type="EMBL" id="OOZ37284.1"/>
    </source>
</evidence>
<comment type="subcellular location">
    <subcellularLocation>
        <location evidence="8">Cell inner membrane</location>
        <topology evidence="8">Single-pass type II membrane protein</topology>
    </subcellularLocation>
    <subcellularLocation>
        <location evidence="1">Cell membrane</location>
        <topology evidence="1">Single-pass type II membrane protein</topology>
    </subcellularLocation>
    <text evidence="8">Localizes to the division septum where it forms a ring structure.</text>
</comment>
<dbReference type="GO" id="GO:0043093">
    <property type="term" value="P:FtsZ-dependent cytokinesis"/>
    <property type="evidence" value="ECO:0007669"/>
    <property type="project" value="UniProtKB-UniRule"/>
</dbReference>
<dbReference type="HAMAP" id="MF_00910">
    <property type="entry name" value="FtsL"/>
    <property type="match status" value="1"/>
</dbReference>
<evidence type="ECO:0000256" key="5">
    <source>
        <dbReference type="ARBA" id="ARBA00022989"/>
    </source>
</evidence>
<evidence type="ECO:0000256" key="4">
    <source>
        <dbReference type="ARBA" id="ARBA00022692"/>
    </source>
</evidence>
<comment type="similarity">
    <text evidence="8">Belongs to the FtsL family.</text>
</comment>
<evidence type="ECO:0000256" key="7">
    <source>
        <dbReference type="ARBA" id="ARBA00023306"/>
    </source>
</evidence>
<comment type="function">
    <text evidence="8">Essential cell division protein. May link together the upstream cell division proteins, which are predominantly cytoplasmic, with the downstream cell division proteins, which are predominantly periplasmic.</text>
</comment>
<dbReference type="PANTHER" id="PTHR37479">
    <property type="entry name" value="CELL DIVISION PROTEIN FTSL"/>
    <property type="match status" value="1"/>
</dbReference>
<keyword evidence="11" id="KW-1185">Reference proteome</keyword>
<comment type="caution">
    <text evidence="10">The sequence shown here is derived from an EMBL/GenBank/DDBJ whole genome shotgun (WGS) entry which is preliminary data.</text>
</comment>
<sequence length="92" mass="10527">MSRGRFIALVVLIIAVLVSATGVVYAKYSSRKYFVELQLLRTERDAVDVEWGRLQLEQSTWATHGRVERLARKKLKMHIPSSEEVVVIRSGK</sequence>
<keyword evidence="6 8" id="KW-0472">Membrane</keyword>
<dbReference type="OrthoDB" id="5298556at2"/>
<dbReference type="GO" id="GO:0032153">
    <property type="term" value="C:cell division site"/>
    <property type="evidence" value="ECO:0007669"/>
    <property type="project" value="UniProtKB-UniRule"/>
</dbReference>
<evidence type="ECO:0000256" key="9">
    <source>
        <dbReference type="NCBIfam" id="TIGR02209"/>
    </source>
</evidence>
<dbReference type="AlphaFoldDB" id="A0A1T2KWU5"/>
<dbReference type="RefSeq" id="WP_078486069.1">
    <property type="nucleotide sequence ID" value="NZ_MPRJ01000013.1"/>
</dbReference>
<comment type="subunit">
    <text evidence="8">Part of a complex composed of FtsB, FtsL and FtsQ.</text>
</comment>
<gene>
    <name evidence="8" type="primary">ftsL</name>
    <name evidence="10" type="ORF">BOW51_03160</name>
</gene>
<evidence type="ECO:0000313" key="11">
    <source>
        <dbReference type="Proteomes" id="UP000190896"/>
    </source>
</evidence>
<accession>A0A1T2KWU5</accession>
<evidence type="ECO:0000256" key="8">
    <source>
        <dbReference type="HAMAP-Rule" id="MF_00910"/>
    </source>
</evidence>
<dbReference type="PANTHER" id="PTHR37479:SF1">
    <property type="entry name" value="CELL DIVISION PROTEIN FTSL"/>
    <property type="match status" value="1"/>
</dbReference>
<dbReference type="Pfam" id="PF04999">
    <property type="entry name" value="FtsL"/>
    <property type="match status" value="1"/>
</dbReference>
<dbReference type="GO" id="GO:0005886">
    <property type="term" value="C:plasma membrane"/>
    <property type="evidence" value="ECO:0007669"/>
    <property type="project" value="UniProtKB-SubCell"/>
</dbReference>
<evidence type="ECO:0000256" key="6">
    <source>
        <dbReference type="ARBA" id="ARBA00023136"/>
    </source>
</evidence>
<evidence type="ECO:0000256" key="2">
    <source>
        <dbReference type="ARBA" id="ARBA00022475"/>
    </source>
</evidence>
<organism evidence="10 11">
    <name type="scientific">Solemya velesiana gill symbiont</name>
    <dbReference type="NCBI Taxonomy" id="1918948"/>
    <lineage>
        <taxon>Bacteria</taxon>
        <taxon>Pseudomonadati</taxon>
        <taxon>Pseudomonadota</taxon>
        <taxon>Gammaproteobacteria</taxon>
        <taxon>sulfur-oxidizing symbionts</taxon>
    </lineage>
</organism>
<evidence type="ECO:0000256" key="1">
    <source>
        <dbReference type="ARBA" id="ARBA00004401"/>
    </source>
</evidence>
<proteinExistence type="inferred from homology"/>
<dbReference type="InterPro" id="IPR011922">
    <property type="entry name" value="Cell_div_FtsL"/>
</dbReference>
<dbReference type="EMBL" id="MPRJ01000013">
    <property type="protein sequence ID" value="OOZ37284.1"/>
    <property type="molecule type" value="Genomic_DNA"/>
</dbReference>
<keyword evidence="5 8" id="KW-1133">Transmembrane helix</keyword>
<protein>
    <recommendedName>
        <fullName evidence="8 9">Cell division protein FtsL</fullName>
    </recommendedName>
</protein>
<evidence type="ECO:0000256" key="3">
    <source>
        <dbReference type="ARBA" id="ARBA00022618"/>
    </source>
</evidence>
<reference evidence="10 11" key="1">
    <citation type="submission" date="2016-11" db="EMBL/GenBank/DDBJ databases">
        <title>Mixed transmission modes and dynamic genome evolution in an obligate animal-bacterial symbiosis.</title>
        <authorList>
            <person name="Russell S.L."/>
            <person name="Corbett-Detig R.B."/>
            <person name="Cavanaugh C.M."/>
        </authorList>
    </citation>
    <scope>NUCLEOTIDE SEQUENCE [LARGE SCALE GENOMIC DNA]</scope>
    <source>
        <strain evidence="10">Se-Cadez</strain>
    </source>
</reference>
<keyword evidence="2 8" id="KW-1003">Cell membrane</keyword>
<dbReference type="NCBIfam" id="TIGR02209">
    <property type="entry name" value="ftsL_broad"/>
    <property type="match status" value="1"/>
</dbReference>
<keyword evidence="3 8" id="KW-0132">Cell division</keyword>
<keyword evidence="4 8" id="KW-0812">Transmembrane</keyword>
<keyword evidence="8" id="KW-0997">Cell inner membrane</keyword>
<dbReference type="Proteomes" id="UP000190896">
    <property type="component" value="Unassembled WGS sequence"/>
</dbReference>
<name>A0A1T2KWU5_9GAMM</name>